<comment type="caution">
    <text evidence="1">The sequence shown here is derived from an EMBL/GenBank/DDBJ whole genome shotgun (WGS) entry which is preliminary data.</text>
</comment>
<organism evidence="1 2">
    <name type="scientific">Jimgerdemannia flammicorona</name>
    <dbReference type="NCBI Taxonomy" id="994334"/>
    <lineage>
        <taxon>Eukaryota</taxon>
        <taxon>Fungi</taxon>
        <taxon>Fungi incertae sedis</taxon>
        <taxon>Mucoromycota</taxon>
        <taxon>Mucoromycotina</taxon>
        <taxon>Endogonomycetes</taxon>
        <taxon>Endogonales</taxon>
        <taxon>Endogonaceae</taxon>
        <taxon>Jimgerdemannia</taxon>
    </lineage>
</organism>
<keyword evidence="2" id="KW-1185">Reference proteome</keyword>
<protein>
    <submittedName>
        <fullName evidence="1">Uncharacterized protein</fullName>
    </submittedName>
</protein>
<dbReference type="EMBL" id="RBNJ01003212">
    <property type="protein sequence ID" value="RUS31170.1"/>
    <property type="molecule type" value="Genomic_DNA"/>
</dbReference>
<evidence type="ECO:0000313" key="1">
    <source>
        <dbReference type="EMBL" id="RUS31170.1"/>
    </source>
</evidence>
<accession>A0A433QN18</accession>
<proteinExistence type="predicted"/>
<dbReference type="Proteomes" id="UP000274822">
    <property type="component" value="Unassembled WGS sequence"/>
</dbReference>
<reference evidence="1 2" key="1">
    <citation type="journal article" date="2018" name="New Phytol.">
        <title>Phylogenomics of Endogonaceae and evolution of mycorrhizas within Mucoromycota.</title>
        <authorList>
            <person name="Chang Y."/>
            <person name="Desiro A."/>
            <person name="Na H."/>
            <person name="Sandor L."/>
            <person name="Lipzen A."/>
            <person name="Clum A."/>
            <person name="Barry K."/>
            <person name="Grigoriev I.V."/>
            <person name="Martin F.M."/>
            <person name="Stajich J.E."/>
            <person name="Smith M.E."/>
            <person name="Bonito G."/>
            <person name="Spatafora J.W."/>
        </authorList>
    </citation>
    <scope>NUCLEOTIDE SEQUENCE [LARGE SCALE GENOMIC DNA]</scope>
    <source>
        <strain evidence="1 2">AD002</strain>
    </source>
</reference>
<name>A0A433QN18_9FUNG</name>
<gene>
    <name evidence="1" type="ORF">BC938DRAFT_478325</name>
</gene>
<evidence type="ECO:0000313" key="2">
    <source>
        <dbReference type="Proteomes" id="UP000274822"/>
    </source>
</evidence>
<dbReference type="AlphaFoldDB" id="A0A433QN18"/>
<sequence length="62" mass="7135">MISLRSSVHLVEKLQTRFESLAHGKEPLPPCRKTAYSFPNWRSPKWGNAEQSIWVPTQRASV</sequence>